<dbReference type="GO" id="GO:0030497">
    <property type="term" value="P:fatty acid elongation"/>
    <property type="evidence" value="ECO:0007669"/>
    <property type="project" value="TreeGrafter"/>
</dbReference>
<dbReference type="PRINTS" id="PR00080">
    <property type="entry name" value="SDRFAMILY"/>
</dbReference>
<dbReference type="RefSeq" id="WP_105862217.1">
    <property type="nucleotide sequence ID" value="NZ_PUEJ01000004.1"/>
</dbReference>
<gene>
    <name evidence="2" type="ORF">C5L14_11650</name>
</gene>
<comment type="similarity">
    <text evidence="1">Belongs to the short-chain dehydrogenases/reductases (SDR) family.</text>
</comment>
<dbReference type="FunFam" id="3.40.50.720:FF:000084">
    <property type="entry name" value="Short-chain dehydrogenase reductase"/>
    <property type="match status" value="1"/>
</dbReference>
<evidence type="ECO:0000256" key="1">
    <source>
        <dbReference type="ARBA" id="ARBA00006484"/>
    </source>
</evidence>
<dbReference type="Proteomes" id="UP000237682">
    <property type="component" value="Unassembled WGS sequence"/>
</dbReference>
<dbReference type="PANTHER" id="PTHR42760:SF129">
    <property type="entry name" value="OXIDOREDUCTASE"/>
    <property type="match status" value="1"/>
</dbReference>
<name>A0A2S9QD49_9HYPH</name>
<dbReference type="InterPro" id="IPR036291">
    <property type="entry name" value="NAD(P)-bd_dom_sf"/>
</dbReference>
<dbReference type="Gene3D" id="3.40.50.720">
    <property type="entry name" value="NAD(P)-binding Rossmann-like Domain"/>
    <property type="match status" value="1"/>
</dbReference>
<dbReference type="PROSITE" id="PS00061">
    <property type="entry name" value="ADH_SHORT"/>
    <property type="match status" value="1"/>
</dbReference>
<protein>
    <submittedName>
        <fullName evidence="2">3-oxoacyl-ACP reductase</fullName>
    </submittedName>
</protein>
<dbReference type="SUPFAM" id="SSF51735">
    <property type="entry name" value="NAD(P)-binding Rossmann-fold domains"/>
    <property type="match status" value="1"/>
</dbReference>
<keyword evidence="3" id="KW-1185">Reference proteome</keyword>
<organism evidence="2 3">
    <name type="scientific">Labrys okinawensis</name>
    <dbReference type="NCBI Taxonomy" id="346911"/>
    <lineage>
        <taxon>Bacteria</taxon>
        <taxon>Pseudomonadati</taxon>
        <taxon>Pseudomonadota</taxon>
        <taxon>Alphaproteobacteria</taxon>
        <taxon>Hyphomicrobiales</taxon>
        <taxon>Xanthobacteraceae</taxon>
        <taxon>Labrys</taxon>
    </lineage>
</organism>
<evidence type="ECO:0000313" key="3">
    <source>
        <dbReference type="Proteomes" id="UP000237682"/>
    </source>
</evidence>
<sequence>MALYADRFKGRSAVITGGASGIGLASARRIAAEGGRIMIWDVDATRIDAAKAQIGSGTFGLVVDVTNPEAVEAAAKTSERHLGQIDALICSAGVAGRNAPVIDYPIDEWKRIFEINVNGLFYANRFIAAMMKKRGYGRIVNLASIAGKEGNPTASAYSASKAAVIGFTKALGKELAKSGVTANVIAPATIDTPILRQVAQAHIDYMLSKIPMGRFGRVDEVTAMIAWLASEECSFATGAVFDASGGRATY</sequence>
<comment type="caution">
    <text evidence="2">The sequence shown here is derived from an EMBL/GenBank/DDBJ whole genome shotgun (WGS) entry which is preliminary data.</text>
</comment>
<proteinExistence type="inferred from homology"/>
<dbReference type="Pfam" id="PF13561">
    <property type="entry name" value="adh_short_C2"/>
    <property type="match status" value="1"/>
</dbReference>
<dbReference type="AlphaFoldDB" id="A0A2S9QD49"/>
<reference evidence="2 3" key="1">
    <citation type="submission" date="2018-02" db="EMBL/GenBank/DDBJ databases">
        <title>Whole genome sequencing of endophytic bacterium.</title>
        <authorList>
            <person name="Eedara R."/>
            <person name="Podile A.R."/>
        </authorList>
    </citation>
    <scope>NUCLEOTIDE SEQUENCE [LARGE SCALE GENOMIC DNA]</scope>
    <source>
        <strain evidence="2 3">RP1T</strain>
    </source>
</reference>
<dbReference type="PRINTS" id="PR00081">
    <property type="entry name" value="GDHRDH"/>
</dbReference>
<dbReference type="GO" id="GO:0016616">
    <property type="term" value="F:oxidoreductase activity, acting on the CH-OH group of donors, NAD or NADP as acceptor"/>
    <property type="evidence" value="ECO:0007669"/>
    <property type="project" value="TreeGrafter"/>
</dbReference>
<dbReference type="EMBL" id="PUEJ01000004">
    <property type="protein sequence ID" value="PRH87279.1"/>
    <property type="molecule type" value="Genomic_DNA"/>
</dbReference>
<dbReference type="OrthoDB" id="9803333at2"/>
<dbReference type="InterPro" id="IPR020904">
    <property type="entry name" value="Sc_DH/Rdtase_CS"/>
</dbReference>
<dbReference type="PANTHER" id="PTHR42760">
    <property type="entry name" value="SHORT-CHAIN DEHYDROGENASES/REDUCTASES FAMILY MEMBER"/>
    <property type="match status" value="1"/>
</dbReference>
<dbReference type="InterPro" id="IPR002347">
    <property type="entry name" value="SDR_fam"/>
</dbReference>
<evidence type="ECO:0000313" key="2">
    <source>
        <dbReference type="EMBL" id="PRH87279.1"/>
    </source>
</evidence>
<accession>A0A2S9QD49</accession>